<dbReference type="Proteomes" id="UP001201549">
    <property type="component" value="Unassembled WGS sequence"/>
</dbReference>
<evidence type="ECO:0000313" key="2">
    <source>
        <dbReference type="EMBL" id="MCS4556952.1"/>
    </source>
</evidence>
<dbReference type="RefSeq" id="WP_238896358.1">
    <property type="nucleotide sequence ID" value="NZ_JAKOGG010000006.1"/>
</dbReference>
<evidence type="ECO:0000256" key="1">
    <source>
        <dbReference type="SAM" id="Phobius"/>
    </source>
</evidence>
<keyword evidence="1" id="KW-1133">Transmembrane helix</keyword>
<gene>
    <name evidence="2" type="ORF">L9G74_10905</name>
</gene>
<comment type="caution">
    <text evidence="2">The sequence shown here is derived from an EMBL/GenBank/DDBJ whole genome shotgun (WGS) entry which is preliminary data.</text>
</comment>
<keyword evidence="3" id="KW-1185">Reference proteome</keyword>
<feature type="transmembrane region" description="Helical" evidence="1">
    <location>
        <begin position="35"/>
        <end position="55"/>
    </location>
</feature>
<name>A0ABT2FLV6_9GAMM</name>
<protein>
    <submittedName>
        <fullName evidence="2">Uncharacterized protein</fullName>
    </submittedName>
</protein>
<sequence length="68" mass="7400">MDVANAVKQAVKGSCGGVIGYWLYGFLNGFEDVNWYYSLALAAGIFVLLCGYYLVRAQGASKIRVAKE</sequence>
<evidence type="ECO:0000313" key="3">
    <source>
        <dbReference type="Proteomes" id="UP001201549"/>
    </source>
</evidence>
<proteinExistence type="predicted"/>
<accession>A0ABT2FLV6</accession>
<keyword evidence="1" id="KW-0812">Transmembrane</keyword>
<dbReference type="EMBL" id="JAKOGG010000006">
    <property type="protein sequence ID" value="MCS4556952.1"/>
    <property type="molecule type" value="Genomic_DNA"/>
</dbReference>
<keyword evidence="1" id="KW-0472">Membrane</keyword>
<reference evidence="3" key="1">
    <citation type="submission" date="2023-07" db="EMBL/GenBank/DDBJ databases">
        <title>Shewanella mangrovi sp. nov., an acetaldehyde- degrading bacterium isolated from mangrove sediment.</title>
        <authorList>
            <person name="Liu Y."/>
        </authorList>
    </citation>
    <scope>NUCLEOTIDE SEQUENCE [LARGE SCALE GENOMIC DNA]</scope>
    <source>
        <strain evidence="3">C32</strain>
    </source>
</reference>
<organism evidence="2 3">
    <name type="scientific">Shewanella electrica</name>
    <dbReference type="NCBI Taxonomy" id="515560"/>
    <lineage>
        <taxon>Bacteria</taxon>
        <taxon>Pseudomonadati</taxon>
        <taxon>Pseudomonadota</taxon>
        <taxon>Gammaproteobacteria</taxon>
        <taxon>Alteromonadales</taxon>
        <taxon>Shewanellaceae</taxon>
        <taxon>Shewanella</taxon>
    </lineage>
</organism>